<name>A0A8T0GF37_CERPU</name>
<evidence type="ECO:0000256" key="1">
    <source>
        <dbReference type="ARBA" id="ARBA00004479"/>
    </source>
</evidence>
<keyword evidence="8 12" id="KW-0067">ATP-binding</keyword>
<evidence type="ECO:0000313" key="15">
    <source>
        <dbReference type="EMBL" id="KAG0558016.1"/>
    </source>
</evidence>
<dbReference type="GO" id="GO:0004674">
    <property type="term" value="F:protein serine/threonine kinase activity"/>
    <property type="evidence" value="ECO:0007669"/>
    <property type="project" value="UniProtKB-KW"/>
</dbReference>
<dbReference type="CDD" id="cd14066">
    <property type="entry name" value="STKc_IRAK"/>
    <property type="match status" value="1"/>
</dbReference>
<dbReference type="Gene3D" id="3.30.200.20">
    <property type="entry name" value="Phosphorylase Kinase, domain 1"/>
    <property type="match status" value="1"/>
</dbReference>
<keyword evidence="2" id="KW-0723">Serine/threonine-protein kinase</keyword>
<dbReference type="Gene3D" id="3.80.10.10">
    <property type="entry name" value="Ribonuclease Inhibitor"/>
    <property type="match status" value="2"/>
</dbReference>
<dbReference type="FunFam" id="1.10.510.10:FF:000590">
    <property type="entry name" value="PR5-like receptor kinase"/>
    <property type="match status" value="1"/>
</dbReference>
<dbReference type="InterPro" id="IPR011009">
    <property type="entry name" value="Kinase-like_dom_sf"/>
</dbReference>
<dbReference type="SUPFAM" id="SSF52058">
    <property type="entry name" value="L domain-like"/>
    <property type="match status" value="1"/>
</dbReference>
<comment type="subcellular location">
    <subcellularLocation>
        <location evidence="1">Membrane</location>
        <topology evidence="1">Single-pass type I membrane protein</topology>
    </subcellularLocation>
</comment>
<evidence type="ECO:0000256" key="8">
    <source>
        <dbReference type="ARBA" id="ARBA00022840"/>
    </source>
</evidence>
<dbReference type="InterPro" id="IPR000719">
    <property type="entry name" value="Prot_kinase_dom"/>
</dbReference>
<keyword evidence="11" id="KW-0325">Glycoprotein</keyword>
<evidence type="ECO:0000256" key="12">
    <source>
        <dbReference type="PROSITE-ProRule" id="PRU10141"/>
    </source>
</evidence>
<dbReference type="Pfam" id="PF07714">
    <property type="entry name" value="PK_Tyr_Ser-Thr"/>
    <property type="match status" value="1"/>
</dbReference>
<feature type="binding site" evidence="12">
    <location>
        <position position="474"/>
    </location>
    <ligand>
        <name>ATP</name>
        <dbReference type="ChEBI" id="CHEBI:30616"/>
    </ligand>
</feature>
<keyword evidence="7" id="KW-0418">Kinase</keyword>
<dbReference type="GO" id="GO:0005524">
    <property type="term" value="F:ATP binding"/>
    <property type="evidence" value="ECO:0007669"/>
    <property type="project" value="UniProtKB-UniRule"/>
</dbReference>
<comment type="caution">
    <text evidence="15">The sequence shown here is derived from an EMBL/GenBank/DDBJ whole genome shotgun (WGS) entry which is preliminary data.</text>
</comment>
<evidence type="ECO:0000256" key="2">
    <source>
        <dbReference type="ARBA" id="ARBA00022527"/>
    </source>
</evidence>
<sequence length="740" mass="82945">MFAEMFGTTDLSPVVKGVVDYETKTDIMAGSSQPKLSSIRAAVTVICLLVLCSTDLVCSVQCSNSLVESPAFAPVPISLSNSSNHDPRCGLWPVKYQAYEQTAMVSLLRAWNKSDPFVSPHNITNWKESVHPCDQSAKDSGWRGVRCRGMLVNNSDDTNGTSVCEMFIVGLDGDDFGIIGELIPEIGDLHNLEFIYVNHNPGQIGPIPESIWKLPNLKEVQFINNSLSGDVTLTTSMENSALERVDLSHNFLTSFSLMYSSNWPALKYLNASNNLIECPFPPWSDFDQFSNLSEISLDKNIITGELDISTFFKSSISETLTLLSLRDNIITTVVYADDYVKEARTKFLLKGNPFCNNVWFSEADATRCSLYCEHICKYERSNKWRVIVAATSSSSTLVLMLAMLCFGIVLRRNKKYIRALQKKIRKADINAKSFEYNELRVATKNFAPEMKLGAGAYGAVYKGILPNDVVVAVKQLFLETNEGRDDFLNEILLISNLQHRNLVNLKGYCLHGKQTLLVYEYVDNCDLDKLLLRRHNTSNVVLNWQARRNVCQGVAQGLYYLHASSQFRIIHRDIKASNILLDKNLQPKIADFGLARPIEDARSVIMTQQCAGTLGYLAPEYMCHGQLSEKADVYSFGILLLEIVSGKRNRVLTVPEDEMFLPTRAWKLHKANRLLDMKDTTLVISEDEAREVQQVLETAMLCVQNASEKRPSMFQVTAMLAGDANVDVSPVDEDYCESFA</sequence>
<dbReference type="InterPro" id="IPR001245">
    <property type="entry name" value="Ser-Thr/Tyr_kinase_cat_dom"/>
</dbReference>
<dbReference type="InterPro" id="IPR052059">
    <property type="entry name" value="CR_Ser/Thr_kinase"/>
</dbReference>
<gene>
    <name evidence="15" type="ORF">KC19_11G172900</name>
</gene>
<evidence type="ECO:0000256" key="11">
    <source>
        <dbReference type="ARBA" id="ARBA00023180"/>
    </source>
</evidence>
<keyword evidence="4 13" id="KW-0812">Transmembrane</keyword>
<dbReference type="SUPFAM" id="SSF56112">
    <property type="entry name" value="Protein kinase-like (PK-like)"/>
    <property type="match status" value="1"/>
</dbReference>
<dbReference type="InterPro" id="IPR017441">
    <property type="entry name" value="Protein_kinase_ATP_BS"/>
</dbReference>
<protein>
    <recommendedName>
        <fullName evidence="14">Protein kinase domain-containing protein</fullName>
    </recommendedName>
</protein>
<evidence type="ECO:0000256" key="3">
    <source>
        <dbReference type="ARBA" id="ARBA00022679"/>
    </source>
</evidence>
<dbReference type="SMART" id="SM00220">
    <property type="entry name" value="S_TKc"/>
    <property type="match status" value="1"/>
</dbReference>
<dbReference type="PROSITE" id="PS00107">
    <property type="entry name" value="PROTEIN_KINASE_ATP"/>
    <property type="match status" value="1"/>
</dbReference>
<evidence type="ECO:0000256" key="13">
    <source>
        <dbReference type="SAM" id="Phobius"/>
    </source>
</evidence>
<dbReference type="PROSITE" id="PS50011">
    <property type="entry name" value="PROTEIN_KINASE_DOM"/>
    <property type="match status" value="1"/>
</dbReference>
<evidence type="ECO:0000256" key="10">
    <source>
        <dbReference type="ARBA" id="ARBA00023136"/>
    </source>
</evidence>
<evidence type="ECO:0000256" key="7">
    <source>
        <dbReference type="ARBA" id="ARBA00022777"/>
    </source>
</evidence>
<keyword evidence="10 13" id="KW-0472">Membrane</keyword>
<reference evidence="15 16" key="1">
    <citation type="submission" date="2020-06" db="EMBL/GenBank/DDBJ databases">
        <title>WGS assembly of Ceratodon purpureus strain R40.</title>
        <authorList>
            <person name="Carey S.B."/>
            <person name="Jenkins J."/>
            <person name="Shu S."/>
            <person name="Lovell J.T."/>
            <person name="Sreedasyam A."/>
            <person name="Maumus F."/>
            <person name="Tiley G.P."/>
            <person name="Fernandez-Pozo N."/>
            <person name="Barry K."/>
            <person name="Chen C."/>
            <person name="Wang M."/>
            <person name="Lipzen A."/>
            <person name="Daum C."/>
            <person name="Saski C.A."/>
            <person name="Payton A.C."/>
            <person name="Mcbreen J.C."/>
            <person name="Conrad R.E."/>
            <person name="Kollar L.M."/>
            <person name="Olsson S."/>
            <person name="Huttunen S."/>
            <person name="Landis J.B."/>
            <person name="Wickett N.J."/>
            <person name="Johnson M.G."/>
            <person name="Rensing S.A."/>
            <person name="Grimwood J."/>
            <person name="Schmutz J."/>
            <person name="Mcdaniel S.F."/>
        </authorList>
    </citation>
    <scope>NUCLEOTIDE SEQUENCE [LARGE SCALE GENOMIC DNA]</scope>
    <source>
        <strain evidence="15 16">R40</strain>
    </source>
</reference>
<keyword evidence="6 12" id="KW-0547">Nucleotide-binding</keyword>
<accession>A0A8T0GF37</accession>
<feature type="domain" description="Protein kinase" evidence="14">
    <location>
        <begin position="446"/>
        <end position="726"/>
    </location>
</feature>
<dbReference type="InterPro" id="IPR008271">
    <property type="entry name" value="Ser/Thr_kinase_AS"/>
</dbReference>
<evidence type="ECO:0000256" key="5">
    <source>
        <dbReference type="ARBA" id="ARBA00022729"/>
    </source>
</evidence>
<dbReference type="EMBL" id="CM026432">
    <property type="protein sequence ID" value="KAG0558016.1"/>
    <property type="molecule type" value="Genomic_DNA"/>
</dbReference>
<evidence type="ECO:0000256" key="9">
    <source>
        <dbReference type="ARBA" id="ARBA00022989"/>
    </source>
</evidence>
<evidence type="ECO:0000259" key="14">
    <source>
        <dbReference type="PROSITE" id="PS50011"/>
    </source>
</evidence>
<evidence type="ECO:0000256" key="6">
    <source>
        <dbReference type="ARBA" id="ARBA00022741"/>
    </source>
</evidence>
<dbReference type="Proteomes" id="UP000822688">
    <property type="component" value="Chromosome 11"/>
</dbReference>
<dbReference type="FunFam" id="3.30.200.20:FF:000415">
    <property type="entry name" value="receptor-like serine/threonine-protein kinase NCRK"/>
    <property type="match status" value="1"/>
</dbReference>
<dbReference type="PROSITE" id="PS00108">
    <property type="entry name" value="PROTEIN_KINASE_ST"/>
    <property type="match status" value="1"/>
</dbReference>
<feature type="transmembrane region" description="Helical" evidence="13">
    <location>
        <begin position="384"/>
        <end position="410"/>
    </location>
</feature>
<organism evidence="15 16">
    <name type="scientific">Ceratodon purpureus</name>
    <name type="common">Fire moss</name>
    <name type="synonym">Dicranum purpureum</name>
    <dbReference type="NCBI Taxonomy" id="3225"/>
    <lineage>
        <taxon>Eukaryota</taxon>
        <taxon>Viridiplantae</taxon>
        <taxon>Streptophyta</taxon>
        <taxon>Embryophyta</taxon>
        <taxon>Bryophyta</taxon>
        <taxon>Bryophytina</taxon>
        <taxon>Bryopsida</taxon>
        <taxon>Dicranidae</taxon>
        <taxon>Pseudoditrichales</taxon>
        <taxon>Ditrichaceae</taxon>
        <taxon>Ceratodon</taxon>
    </lineage>
</organism>
<keyword evidence="9 13" id="KW-1133">Transmembrane helix</keyword>
<proteinExistence type="predicted"/>
<evidence type="ECO:0000256" key="4">
    <source>
        <dbReference type="ARBA" id="ARBA00022692"/>
    </source>
</evidence>
<dbReference type="InterPro" id="IPR032675">
    <property type="entry name" value="LRR_dom_sf"/>
</dbReference>
<dbReference type="GO" id="GO:0016020">
    <property type="term" value="C:membrane"/>
    <property type="evidence" value="ECO:0007669"/>
    <property type="project" value="UniProtKB-SubCell"/>
</dbReference>
<keyword evidence="3" id="KW-0808">Transferase</keyword>
<dbReference type="Gene3D" id="1.10.510.10">
    <property type="entry name" value="Transferase(Phosphotransferase) domain 1"/>
    <property type="match status" value="1"/>
</dbReference>
<keyword evidence="16" id="KW-1185">Reference proteome</keyword>
<keyword evidence="5" id="KW-0732">Signal</keyword>
<evidence type="ECO:0000313" key="16">
    <source>
        <dbReference type="Proteomes" id="UP000822688"/>
    </source>
</evidence>
<dbReference type="PANTHER" id="PTHR47973">
    <property type="entry name" value="CYSTEINE-RICH RECEPTOR-LIKE PROTEIN KINASE 3"/>
    <property type="match status" value="1"/>
</dbReference>
<dbReference type="AlphaFoldDB" id="A0A8T0GF37"/>